<name>A0A4Q9HX01_STRKA</name>
<dbReference type="PROSITE" id="PS50294">
    <property type="entry name" value="WD_REPEATS_REGION"/>
    <property type="match status" value="1"/>
</dbReference>
<sequence length="85" mass="8600">MGGSVRALEFSPAACSPAVAGDERTVWLTRDDGRSEPISIALTGHCDAVGGVAFSPAGSLLATASKDRTVRLWTVPVDGPATSGT</sequence>
<comment type="caution">
    <text evidence="2">The sequence shown here is derived from an EMBL/GenBank/DDBJ whole genome shotgun (WGS) entry which is preliminary data.</text>
</comment>
<keyword evidence="1" id="KW-0853">WD repeat</keyword>
<dbReference type="EMBL" id="SIXH01000078">
    <property type="protein sequence ID" value="TBO59515.1"/>
    <property type="molecule type" value="Genomic_DNA"/>
</dbReference>
<organism evidence="2 3">
    <name type="scientific">Streptomyces kasugaensis</name>
    <dbReference type="NCBI Taxonomy" id="1946"/>
    <lineage>
        <taxon>Bacteria</taxon>
        <taxon>Bacillati</taxon>
        <taxon>Actinomycetota</taxon>
        <taxon>Actinomycetes</taxon>
        <taxon>Kitasatosporales</taxon>
        <taxon>Streptomycetaceae</taxon>
        <taxon>Streptomyces</taxon>
    </lineage>
</organism>
<dbReference type="InterPro" id="IPR001680">
    <property type="entry name" value="WD40_rpt"/>
</dbReference>
<dbReference type="InterPro" id="IPR015943">
    <property type="entry name" value="WD40/YVTN_repeat-like_dom_sf"/>
</dbReference>
<evidence type="ECO:0000313" key="3">
    <source>
        <dbReference type="Proteomes" id="UP000292452"/>
    </source>
</evidence>
<evidence type="ECO:0000313" key="2">
    <source>
        <dbReference type="EMBL" id="TBO59515.1"/>
    </source>
</evidence>
<proteinExistence type="predicted"/>
<accession>A0A4Q9HX01</accession>
<dbReference type="PANTHER" id="PTHR19879:SF9">
    <property type="entry name" value="TRANSCRIPTION INITIATION FACTOR TFIID SUBUNIT 5"/>
    <property type="match status" value="1"/>
</dbReference>
<evidence type="ECO:0000256" key="1">
    <source>
        <dbReference type="PROSITE-ProRule" id="PRU00221"/>
    </source>
</evidence>
<dbReference type="Proteomes" id="UP000292452">
    <property type="component" value="Unassembled WGS sequence"/>
</dbReference>
<dbReference type="AlphaFoldDB" id="A0A4Q9HX01"/>
<dbReference type="InterPro" id="IPR036322">
    <property type="entry name" value="WD40_repeat_dom_sf"/>
</dbReference>
<dbReference type="PROSITE" id="PS50082">
    <property type="entry name" value="WD_REPEATS_2"/>
    <property type="match status" value="1"/>
</dbReference>
<gene>
    <name evidence="2" type="ORF">EYS09_11735</name>
</gene>
<feature type="repeat" description="WD" evidence="1">
    <location>
        <begin position="42"/>
        <end position="75"/>
    </location>
</feature>
<protein>
    <submittedName>
        <fullName evidence="2">Uncharacterized protein</fullName>
    </submittedName>
</protein>
<dbReference type="SMART" id="SM00320">
    <property type="entry name" value="WD40"/>
    <property type="match status" value="1"/>
</dbReference>
<reference evidence="2 3" key="1">
    <citation type="submission" date="2019-02" db="EMBL/GenBank/DDBJ databases">
        <title>Draft Genome Sequence of Streptomyces sp. AM-2504, identified by 16S rRNA comparative analysis as a Streptomyces Kasugaensis strain.</title>
        <authorList>
            <person name="Napolioni V."/>
            <person name="Giuliodori A.M."/>
            <person name="Spurio R."/>
            <person name="Fabbretti A."/>
        </authorList>
    </citation>
    <scope>NUCLEOTIDE SEQUENCE [LARGE SCALE GENOMIC DNA]</scope>
    <source>
        <strain evidence="2 3">AM-2504</strain>
    </source>
</reference>
<keyword evidence="3" id="KW-1185">Reference proteome</keyword>
<dbReference type="RefSeq" id="WP_131123156.1">
    <property type="nucleotide sequence ID" value="NZ_SIXH01000078.1"/>
</dbReference>
<dbReference type="Pfam" id="PF00400">
    <property type="entry name" value="WD40"/>
    <property type="match status" value="1"/>
</dbReference>
<dbReference type="SUPFAM" id="SSF50978">
    <property type="entry name" value="WD40 repeat-like"/>
    <property type="match status" value="1"/>
</dbReference>
<dbReference type="PANTHER" id="PTHR19879">
    <property type="entry name" value="TRANSCRIPTION INITIATION FACTOR TFIID"/>
    <property type="match status" value="1"/>
</dbReference>
<dbReference type="Gene3D" id="2.130.10.10">
    <property type="entry name" value="YVTN repeat-like/Quinoprotein amine dehydrogenase"/>
    <property type="match status" value="1"/>
</dbReference>